<dbReference type="EMBL" id="NHMP01000001">
    <property type="protein sequence ID" value="OXE50751.1"/>
    <property type="molecule type" value="Genomic_DNA"/>
</dbReference>
<keyword evidence="2" id="KW-1185">Reference proteome</keyword>
<evidence type="ECO:0000313" key="2">
    <source>
        <dbReference type="Proteomes" id="UP000214610"/>
    </source>
</evidence>
<proteinExistence type="predicted"/>
<evidence type="ECO:0000313" key="1">
    <source>
        <dbReference type="EMBL" id="OXE50751.1"/>
    </source>
</evidence>
<protein>
    <submittedName>
        <fullName evidence="1">Uncharacterized protein</fullName>
    </submittedName>
</protein>
<dbReference type="AlphaFoldDB" id="A0A227KQD6"/>
<comment type="caution">
    <text evidence="1">The sequence shown here is derived from an EMBL/GenBank/DDBJ whole genome shotgun (WGS) entry which is preliminary data.</text>
</comment>
<gene>
    <name evidence="1" type="ORF">ADH67_00120</name>
</gene>
<dbReference type="GeneID" id="78362927"/>
<name>A0A227KQD6_9BURK</name>
<organism evidence="1 2">
    <name type="scientific">Turicimonas muris</name>
    <dbReference type="NCBI Taxonomy" id="1796652"/>
    <lineage>
        <taxon>Bacteria</taxon>
        <taxon>Pseudomonadati</taxon>
        <taxon>Pseudomonadota</taxon>
        <taxon>Betaproteobacteria</taxon>
        <taxon>Burkholderiales</taxon>
        <taxon>Sutterellaceae</taxon>
        <taxon>Turicimonas</taxon>
    </lineage>
</organism>
<dbReference type="Proteomes" id="UP000214610">
    <property type="component" value="Unassembled WGS sequence"/>
</dbReference>
<dbReference type="RefSeq" id="WP_066595508.1">
    <property type="nucleotide sequence ID" value="NZ_CAJTBZ010000001.1"/>
</dbReference>
<reference evidence="2" key="1">
    <citation type="submission" date="2017-05" db="EMBL/GenBank/DDBJ databases">
        <title>Improved OligoMM genomes.</title>
        <authorList>
            <person name="Garzetti D."/>
        </authorList>
    </citation>
    <scope>NUCLEOTIDE SEQUENCE [LARGE SCALE GENOMIC DNA]</scope>
    <source>
        <strain evidence="2">YL45</strain>
    </source>
</reference>
<sequence>MSINPNSEDVQLNNLLNANKPYTFSVNRSTLVEQARQVWNDVADLEADFCPDNFAQASITMHPAYSSRTDFPDKFLQHCGLFCVGTRKVSVFPRISMISDDPQEENSIAIIVLTKRQTYQALAGQLEKIEEPSLVGQQFMTIESIEAVTAYDRMNVPNDYFTNIYLVGLYVRPGMTVDESRKEFVEYAKKNGFEVNPDFNFEKDGLYYTLIKGERYKLDCISENPFVSCIEVPPLKA</sequence>
<accession>A0A227KQD6</accession>